<organism evidence="1">
    <name type="scientific">Rhizobium leguminosarum</name>
    <dbReference type="NCBI Taxonomy" id="384"/>
    <lineage>
        <taxon>Bacteria</taxon>
        <taxon>Pseudomonadati</taxon>
        <taxon>Pseudomonadota</taxon>
        <taxon>Alphaproteobacteria</taxon>
        <taxon>Hyphomicrobiales</taxon>
        <taxon>Rhizobiaceae</taxon>
        <taxon>Rhizobium/Agrobacterium group</taxon>
        <taxon>Rhizobium</taxon>
    </lineage>
</organism>
<dbReference type="EMBL" id="LWBS01000022">
    <property type="protein sequence ID" value="OAP96877.1"/>
    <property type="molecule type" value="Genomic_DNA"/>
</dbReference>
<name>A0A179BYU8_RHILE</name>
<evidence type="ECO:0000313" key="1">
    <source>
        <dbReference type="EMBL" id="OAP96877.1"/>
    </source>
</evidence>
<dbReference type="InterPro" id="IPR048683">
    <property type="entry name" value="Sf6_terminase"/>
</dbReference>
<comment type="caution">
    <text evidence="1">The sequence shown here is derived from an EMBL/GenBank/DDBJ whole genome shotgun (WGS) entry which is preliminary data.</text>
</comment>
<protein>
    <recommendedName>
        <fullName evidence="2">Terminase small subunit protein</fullName>
    </recommendedName>
</protein>
<accession>A0A179BYU8</accession>
<dbReference type="Gene3D" id="1.10.10.60">
    <property type="entry name" value="Homeodomain-like"/>
    <property type="match status" value="1"/>
</dbReference>
<dbReference type="AlphaFoldDB" id="A0A179BYU8"/>
<evidence type="ECO:0008006" key="2">
    <source>
        <dbReference type="Google" id="ProtNLM"/>
    </source>
</evidence>
<dbReference type="Pfam" id="PF20901">
    <property type="entry name" value="Sf6_terminase"/>
    <property type="match status" value="1"/>
</dbReference>
<reference evidence="1" key="1">
    <citation type="submission" date="2016-04" db="EMBL/GenBank/DDBJ databases">
        <title>Fast-growing isolate from the root nodules of Vavilovia formosa.</title>
        <authorList>
            <person name="Kimeklis A."/>
            <person name="Safronova V."/>
            <person name="Belimov A."/>
            <person name="Andronov E."/>
        </authorList>
    </citation>
    <scope>NUCLEOTIDE SEQUENCE [LARGE SCALE GENOMIC DNA]</scope>
    <source>
        <strain evidence="1">Vaf-46</strain>
    </source>
</reference>
<gene>
    <name evidence="1" type="ORF">A4U53_11875</name>
</gene>
<proteinExistence type="predicted"/>
<sequence>MTGRPTDYSAKTAEKICEQLADGESLKKICSKSGMPHRATVFRWLSAHDEFRDMYARAREAQADALFDEIIDIANTPVVGVKTKLGEDGKIIETNKGDMIEHRRLQIDARKWVAAKLRPKVYGDKLDVDLTGALDFVVSAKPVTEEQWLKEHGGSDT</sequence>